<feature type="chain" id="PRO_5011395644" evidence="1">
    <location>
        <begin position="22"/>
        <end position="508"/>
    </location>
</feature>
<dbReference type="AlphaFoldDB" id="A0A1J5U7Z2"/>
<evidence type="ECO:0000313" key="2">
    <source>
        <dbReference type="EMBL" id="OIR24963.1"/>
    </source>
</evidence>
<reference evidence="3" key="2">
    <citation type="journal article" date="2017" name="Stand. Genomic Sci.">
        <title>Genome sequence of the sulfur-oxidizing Bathymodiolus thermophilus gill endosymbiont.</title>
        <authorList>
            <person name="Ponnudurai R."/>
            <person name="Sayavedra L."/>
            <person name="Kleiner M."/>
            <person name="Heiden S.E."/>
            <person name="Thurmer A."/>
            <person name="Felbeck H."/>
            <person name="Schluter R."/>
            <person name="Sievert S.M."/>
            <person name="Daniel R."/>
            <person name="Schweder T."/>
            <person name="Markert S."/>
        </authorList>
    </citation>
    <scope>NUCLEOTIDE SEQUENCE</scope>
    <source>
        <strain evidence="3">BAT/CrabSpa'14</strain>
    </source>
</reference>
<organism evidence="3 4">
    <name type="scientific">Bathymodiolus thermophilus thioautotrophic gill symbiont</name>
    <dbReference type="NCBI Taxonomy" id="2360"/>
    <lineage>
        <taxon>Bacteria</taxon>
        <taxon>Pseudomonadati</taxon>
        <taxon>Pseudomonadota</taxon>
        <taxon>Gammaproteobacteria</taxon>
        <taxon>sulfur-oxidizing symbionts</taxon>
    </lineage>
</organism>
<dbReference type="Proteomes" id="UP000182798">
    <property type="component" value="Unassembled WGS sequence"/>
</dbReference>
<sequence>MKQIFKSALLSTVVLSSIVSANTSNEVLAISSSLDTTSRTFNVKIDFEWAIMWARAKPGSAYDGGEWCFNDLMKVDGAYTDTCTSITLSNGRRLEMEVRNLPLDASVYMDKDTFVDALEYNFTLRTDEYFYVNWDNDTDEKFCQLRFPRNGAMQNLNNEECETIEPKKTNWLLSYNFKSSYSPTENTLTLTSELYGTEKSLTKESIRMMDMKGKVVEATDITAINFQLFKVNGHYFPAHTTLLNDGTKLSFQLINLPDNPAITITWDDYYRLFMHRFRKPNGRIIEITRGVKRVYKAASNGDFSDTYDVWNHNQTGYTNAPGFSTLWENSSISQWNTETNFVKLVVEEIIAQTEADRANYIIATNNYTNATAIEQSSKHEWDVKKLKIAAGQIEVLLKEAEEAMLKIHGTSFVESTKVKIAGIESKLLLVIDYAKVAYPKSARKGYWKYPVLKGLRYSTSIYNYKGITTDTGEYLCQPNEVVTFSLGIVKIYTANCTFEAPFITMIKR</sequence>
<reference evidence="4" key="1">
    <citation type="submission" date="2016-09" db="EMBL/GenBank/DDBJ databases">
        <title>Genome Sequence of Bathymodiolus thermophilus sulfur-oxidizing gill endosymbiont.</title>
        <authorList>
            <person name="Ponnudurai R."/>
            <person name="Kleiner M."/>
            <person name="Sayavedra L."/>
            <person name="Thuermer A."/>
            <person name="Felbeck H."/>
            <person name="Schlueter R."/>
            <person name="Schweder T."/>
            <person name="Markert S."/>
        </authorList>
    </citation>
    <scope>NUCLEOTIDE SEQUENCE [LARGE SCALE GENOMIC DNA]</scope>
    <source>
        <strain evidence="4">BAT/CrabSpa'14</strain>
    </source>
</reference>
<proteinExistence type="predicted"/>
<comment type="caution">
    <text evidence="3">The sequence shown here is derived from an EMBL/GenBank/DDBJ whole genome shotgun (WGS) entry which is preliminary data.</text>
</comment>
<evidence type="ECO:0000313" key="3">
    <source>
        <dbReference type="EMBL" id="OIR24966.1"/>
    </source>
</evidence>
<dbReference type="EMBL" id="MIQH01000453">
    <property type="protein sequence ID" value="OIR24966.1"/>
    <property type="molecule type" value="Genomic_DNA"/>
</dbReference>
<feature type="signal peptide" evidence="1">
    <location>
        <begin position="1"/>
        <end position="21"/>
    </location>
</feature>
<dbReference type="EMBL" id="MIQH01000453">
    <property type="protein sequence ID" value="OIR24963.1"/>
    <property type="molecule type" value="Genomic_DNA"/>
</dbReference>
<dbReference type="RefSeq" id="WP_071563975.1">
    <property type="nucleotide sequence ID" value="NZ_FQNS01000152.1"/>
</dbReference>
<protein>
    <submittedName>
        <fullName evidence="3">Uncharacterized protein</fullName>
    </submittedName>
</protein>
<keyword evidence="1" id="KW-0732">Signal</keyword>
<accession>A0A1J5U7Z2</accession>
<evidence type="ECO:0000256" key="1">
    <source>
        <dbReference type="SAM" id="SignalP"/>
    </source>
</evidence>
<name>A0A1J5U7Z2_9GAMM</name>
<gene>
    <name evidence="2" type="ORF">BGC33_12250</name>
    <name evidence="3" type="ORF">BGC33_12270</name>
</gene>
<evidence type="ECO:0000313" key="4">
    <source>
        <dbReference type="Proteomes" id="UP000182798"/>
    </source>
</evidence>